<protein>
    <submittedName>
        <fullName evidence="1">Uncharacterized protein</fullName>
    </submittedName>
</protein>
<dbReference type="InterPro" id="IPR003787">
    <property type="entry name" value="Sulphur_relay_DsrE/F-like"/>
</dbReference>
<accession>A4BDR3</accession>
<dbReference type="RefSeq" id="WP_008043393.1">
    <property type="nucleotide sequence ID" value="NZ_CH724150.1"/>
</dbReference>
<dbReference type="HOGENOM" id="CLU_2106996_0_0_6"/>
<sequence length="115" mass="12833">MSFQLIIIKSAPYAGRQSHEILEAVMSLALFDIEHRIVFFEQGLGWLLPNQQPVGQKSLEKQLAALPMYGSESLHYCQEHAESVLNDLAINDQVSPITSAALAQWIQDAAHVEVF</sequence>
<dbReference type="SUPFAM" id="SSF75169">
    <property type="entry name" value="DsrEFH-like"/>
    <property type="match status" value="1"/>
</dbReference>
<proteinExistence type="predicted"/>
<name>A4BDR3_9GAMM</name>
<evidence type="ECO:0000313" key="2">
    <source>
        <dbReference type="Proteomes" id="UP000005953"/>
    </source>
</evidence>
<organism evidence="1 2">
    <name type="scientific">Reinekea blandensis MED297</name>
    <dbReference type="NCBI Taxonomy" id="314283"/>
    <lineage>
        <taxon>Bacteria</taxon>
        <taxon>Pseudomonadati</taxon>
        <taxon>Pseudomonadota</taxon>
        <taxon>Gammaproteobacteria</taxon>
        <taxon>Oceanospirillales</taxon>
        <taxon>Saccharospirillaceae</taxon>
        <taxon>Reinekea</taxon>
    </lineage>
</organism>
<dbReference type="EMBL" id="AAOE01000008">
    <property type="protein sequence ID" value="EAR09672.1"/>
    <property type="molecule type" value="Genomic_DNA"/>
</dbReference>
<keyword evidence="2" id="KW-1185">Reference proteome</keyword>
<evidence type="ECO:0000313" key="1">
    <source>
        <dbReference type="EMBL" id="EAR09672.1"/>
    </source>
</evidence>
<dbReference type="STRING" id="314283.MED297_15974"/>
<reference evidence="1 2" key="1">
    <citation type="submission" date="2006-02" db="EMBL/GenBank/DDBJ databases">
        <authorList>
            <person name="Pinhassi J."/>
            <person name="Pedros-Alio C."/>
            <person name="Ferriera S."/>
            <person name="Johnson J."/>
            <person name="Kravitz S."/>
            <person name="Halpern A."/>
            <person name="Remington K."/>
            <person name="Beeson K."/>
            <person name="Tran B."/>
            <person name="Rogers Y.-H."/>
            <person name="Friedman R."/>
            <person name="Venter J.C."/>
        </authorList>
    </citation>
    <scope>NUCLEOTIDE SEQUENCE [LARGE SCALE GENOMIC DNA]</scope>
    <source>
        <strain evidence="1 2">MED297</strain>
    </source>
</reference>
<dbReference type="AlphaFoldDB" id="A4BDR3"/>
<comment type="caution">
    <text evidence="1">The sequence shown here is derived from an EMBL/GenBank/DDBJ whole genome shotgun (WGS) entry which is preliminary data.</text>
</comment>
<dbReference type="Pfam" id="PF02635">
    <property type="entry name" value="DsrE"/>
    <property type="match status" value="1"/>
</dbReference>
<dbReference type="Gene3D" id="3.40.1260.10">
    <property type="entry name" value="DsrEFH-like"/>
    <property type="match status" value="1"/>
</dbReference>
<dbReference type="InterPro" id="IPR027396">
    <property type="entry name" value="DsrEFH-like"/>
</dbReference>
<gene>
    <name evidence="1" type="ORF">MED297_15974</name>
</gene>
<dbReference type="OrthoDB" id="9789418at2"/>
<dbReference type="Proteomes" id="UP000005953">
    <property type="component" value="Unassembled WGS sequence"/>
</dbReference>